<dbReference type="InterPro" id="IPR003607">
    <property type="entry name" value="HD/PDEase_dom"/>
</dbReference>
<organism evidence="2 3">
    <name type="scientific">Amycolatopsis eburnea</name>
    <dbReference type="NCBI Taxonomy" id="2267691"/>
    <lineage>
        <taxon>Bacteria</taxon>
        <taxon>Bacillati</taxon>
        <taxon>Actinomycetota</taxon>
        <taxon>Actinomycetes</taxon>
        <taxon>Pseudonocardiales</taxon>
        <taxon>Pseudonocardiaceae</taxon>
        <taxon>Amycolatopsis</taxon>
    </lineage>
</organism>
<dbReference type="Pfam" id="PF13328">
    <property type="entry name" value="HD_4"/>
    <property type="match status" value="1"/>
</dbReference>
<proteinExistence type="predicted"/>
<protein>
    <submittedName>
        <fullName evidence="2">Bifunctional (P)ppGpp synthetase/guanosine-3',5'-bis(Diphosphate) 3'-pyrophosphohydrolase</fullName>
    </submittedName>
</protein>
<keyword evidence="3" id="KW-1185">Reference proteome</keyword>
<dbReference type="PANTHER" id="PTHR46246">
    <property type="entry name" value="GUANOSINE-3',5'-BIS(DIPHOSPHATE) 3'-PYROPHOSPHOHYDROLASE MESH1"/>
    <property type="match status" value="1"/>
</dbReference>
<gene>
    <name evidence="2" type="ORF">EIY87_06570</name>
</gene>
<keyword evidence="2" id="KW-0378">Hydrolase</keyword>
<dbReference type="InterPro" id="IPR052194">
    <property type="entry name" value="MESH1"/>
</dbReference>
<dbReference type="PANTHER" id="PTHR46246:SF1">
    <property type="entry name" value="GUANOSINE-3',5'-BIS(DIPHOSPHATE) 3'-PYROPHOSPHOHYDROLASE MESH1"/>
    <property type="match status" value="1"/>
</dbReference>
<dbReference type="Gene3D" id="1.10.3210.10">
    <property type="entry name" value="Hypothetical protein af1432"/>
    <property type="match status" value="1"/>
</dbReference>
<evidence type="ECO:0000259" key="1">
    <source>
        <dbReference type="SMART" id="SM00471"/>
    </source>
</evidence>
<dbReference type="OrthoDB" id="9802385at2"/>
<dbReference type="SUPFAM" id="SSF109604">
    <property type="entry name" value="HD-domain/PDEase-like"/>
    <property type="match status" value="1"/>
</dbReference>
<reference evidence="2 3" key="1">
    <citation type="submission" date="2018-12" db="EMBL/GenBank/DDBJ databases">
        <title>Amycolatopsis eburnea sp. nov. actinomycete associate with arbuscular mycorrhiza fungal spore.</title>
        <authorList>
            <person name="Lumyong S."/>
            <person name="Chaiya L."/>
        </authorList>
    </citation>
    <scope>NUCLEOTIDE SEQUENCE [LARGE SCALE GENOMIC DNA]</scope>
    <source>
        <strain evidence="2 3">GLM-1</strain>
    </source>
</reference>
<dbReference type="RefSeq" id="WP_125306762.1">
    <property type="nucleotide sequence ID" value="NZ_RSEC01000024.1"/>
</dbReference>
<dbReference type="Proteomes" id="UP000267081">
    <property type="component" value="Unassembled WGS sequence"/>
</dbReference>
<sequence>MRTFAAKEGWPAIRAGWADRLPEADLAALDEAVAFAARHHGAQTRPAGEPYLEHLLEATRVLVEGVGVTDADVLRAAVLHDVVEDTACPLGEVRARFGDRVAELVGWVTKPEGGERTAYLARLRDAPDDALLVKLADRLSNVQRLDTHPRPAKRRAYYEETVRTILPLAARYPWFRTWFDGWRTEFRGLADDR</sequence>
<dbReference type="AlphaFoldDB" id="A0A3R9E126"/>
<evidence type="ECO:0000313" key="3">
    <source>
        <dbReference type="Proteomes" id="UP000267081"/>
    </source>
</evidence>
<evidence type="ECO:0000313" key="2">
    <source>
        <dbReference type="EMBL" id="RSD22815.1"/>
    </source>
</evidence>
<feature type="domain" description="HD/PDEase" evidence="1">
    <location>
        <begin position="47"/>
        <end position="151"/>
    </location>
</feature>
<name>A0A3R9E126_9PSEU</name>
<accession>A0A3R9E126</accession>
<dbReference type="EMBL" id="RSEC01000024">
    <property type="protein sequence ID" value="RSD22815.1"/>
    <property type="molecule type" value="Genomic_DNA"/>
</dbReference>
<comment type="caution">
    <text evidence="2">The sequence shown here is derived from an EMBL/GenBank/DDBJ whole genome shotgun (WGS) entry which is preliminary data.</text>
</comment>
<dbReference type="SMART" id="SM00471">
    <property type="entry name" value="HDc"/>
    <property type="match status" value="1"/>
</dbReference>
<dbReference type="GO" id="GO:0008893">
    <property type="term" value="F:guanosine-3',5'-bis(diphosphate) 3'-diphosphatase activity"/>
    <property type="evidence" value="ECO:0007669"/>
    <property type="project" value="TreeGrafter"/>
</dbReference>